<keyword evidence="1" id="KW-1133">Transmembrane helix</keyword>
<sequence>MKALAPARAALIGAASGLRSQLGPAAVAVSGAAAGAPEPLALLSARPVVIGTVTAAVGELVVDKLPMTPSRLSVAGLVPRFLFGGLAAAVLAADAAKPVTMVPNGNGGLTGAEGDGAADGSGLSPGLLGAAAAVGGGAAVAAAFAGACWRRTWARRCYPDWPAALLEDAVALTLALTACTRPPPSPRTGDAAAW</sequence>
<proteinExistence type="predicted"/>
<gene>
    <name evidence="2" type="ORF">SAMN05216223_12781</name>
</gene>
<dbReference type="EMBL" id="FNVU01000027">
    <property type="protein sequence ID" value="SEG93289.1"/>
    <property type="molecule type" value="Genomic_DNA"/>
</dbReference>
<feature type="transmembrane region" description="Helical" evidence="1">
    <location>
        <begin position="127"/>
        <end position="149"/>
    </location>
</feature>
<dbReference type="OrthoDB" id="9812409at2"/>
<keyword evidence="1" id="KW-0472">Membrane</keyword>
<dbReference type="RefSeq" id="WP_103890546.1">
    <property type="nucleotide sequence ID" value="NZ_FNVU01000027.1"/>
</dbReference>
<feature type="transmembrane region" description="Helical" evidence="1">
    <location>
        <begin position="74"/>
        <end position="93"/>
    </location>
</feature>
<evidence type="ECO:0000313" key="2">
    <source>
        <dbReference type="EMBL" id="SEG93289.1"/>
    </source>
</evidence>
<evidence type="ECO:0000313" key="3">
    <source>
        <dbReference type="Proteomes" id="UP000236754"/>
    </source>
</evidence>
<organism evidence="2 3">
    <name type="scientific">Actinacidiphila yanglinensis</name>
    <dbReference type="NCBI Taxonomy" id="310779"/>
    <lineage>
        <taxon>Bacteria</taxon>
        <taxon>Bacillati</taxon>
        <taxon>Actinomycetota</taxon>
        <taxon>Actinomycetes</taxon>
        <taxon>Kitasatosporales</taxon>
        <taxon>Streptomycetaceae</taxon>
        <taxon>Actinacidiphila</taxon>
    </lineage>
</organism>
<keyword evidence="1" id="KW-0812">Transmembrane</keyword>
<evidence type="ECO:0000256" key="1">
    <source>
        <dbReference type="SAM" id="Phobius"/>
    </source>
</evidence>
<dbReference type="Proteomes" id="UP000236754">
    <property type="component" value="Unassembled WGS sequence"/>
</dbReference>
<reference evidence="2 3" key="1">
    <citation type="submission" date="2016-10" db="EMBL/GenBank/DDBJ databases">
        <authorList>
            <person name="de Groot N.N."/>
        </authorList>
    </citation>
    <scope>NUCLEOTIDE SEQUENCE [LARGE SCALE GENOMIC DNA]</scope>
    <source>
        <strain evidence="2 3">CGMCC 4.2023</strain>
    </source>
</reference>
<dbReference type="AlphaFoldDB" id="A0A1H6E814"/>
<name>A0A1H6E814_9ACTN</name>
<keyword evidence="3" id="KW-1185">Reference proteome</keyword>
<protein>
    <submittedName>
        <fullName evidence="2">Uncharacterized membrane protein</fullName>
    </submittedName>
</protein>
<accession>A0A1H6E814</accession>